<protein>
    <submittedName>
        <fullName evidence="2">Uncharacterized protein</fullName>
    </submittedName>
</protein>
<comment type="caution">
    <text evidence="2">The sequence shown here is derived from an EMBL/GenBank/DDBJ whole genome shotgun (WGS) entry which is preliminary data.</text>
</comment>
<organism evidence="2 3">
    <name type="scientific">Chengkuizengella axinellae</name>
    <dbReference type="NCBI Taxonomy" id="3064388"/>
    <lineage>
        <taxon>Bacteria</taxon>
        <taxon>Bacillati</taxon>
        <taxon>Bacillota</taxon>
        <taxon>Bacilli</taxon>
        <taxon>Bacillales</taxon>
        <taxon>Paenibacillaceae</taxon>
        <taxon>Chengkuizengella</taxon>
    </lineage>
</organism>
<evidence type="ECO:0000313" key="3">
    <source>
        <dbReference type="Proteomes" id="UP001231941"/>
    </source>
</evidence>
<gene>
    <name evidence="2" type="ORF">Q5Y73_02930</name>
</gene>
<accession>A0ABT9IUP1</accession>
<reference evidence="2 3" key="1">
    <citation type="submission" date="2023-08" db="EMBL/GenBank/DDBJ databases">
        <authorList>
            <person name="Park J.-S."/>
        </authorList>
    </citation>
    <scope>NUCLEOTIDE SEQUENCE [LARGE SCALE GENOMIC DNA]</scope>
    <source>
        <strain evidence="2 3">2205SS18-9</strain>
    </source>
</reference>
<feature type="transmembrane region" description="Helical" evidence="1">
    <location>
        <begin position="38"/>
        <end position="61"/>
    </location>
</feature>
<name>A0ABT9IUP1_9BACL</name>
<keyword evidence="1" id="KW-1133">Transmembrane helix</keyword>
<sequence>MNYFSLLIFGVPVFYILFANILRYLFVLPLPMPIWLFLFRGTAITTYAGIFLGLIIIFSFYKEKE</sequence>
<keyword evidence="1" id="KW-0472">Membrane</keyword>
<dbReference type="EMBL" id="JAVAMP010000001">
    <property type="protein sequence ID" value="MDP5273048.1"/>
    <property type="molecule type" value="Genomic_DNA"/>
</dbReference>
<dbReference type="Proteomes" id="UP001231941">
    <property type="component" value="Unassembled WGS sequence"/>
</dbReference>
<evidence type="ECO:0000256" key="1">
    <source>
        <dbReference type="SAM" id="Phobius"/>
    </source>
</evidence>
<keyword evidence="1" id="KW-0812">Transmembrane</keyword>
<dbReference type="RefSeq" id="WP_305990341.1">
    <property type="nucleotide sequence ID" value="NZ_JAVAMP010000001.1"/>
</dbReference>
<keyword evidence="3" id="KW-1185">Reference proteome</keyword>
<proteinExistence type="predicted"/>
<evidence type="ECO:0000313" key="2">
    <source>
        <dbReference type="EMBL" id="MDP5273048.1"/>
    </source>
</evidence>
<feature type="transmembrane region" description="Helical" evidence="1">
    <location>
        <begin position="6"/>
        <end position="26"/>
    </location>
</feature>